<name>A0ABW2IJS0_9PROT</name>
<feature type="region of interest" description="Disordered" evidence="1">
    <location>
        <begin position="189"/>
        <end position="233"/>
    </location>
</feature>
<dbReference type="RefSeq" id="WP_382166356.1">
    <property type="nucleotide sequence ID" value="NZ_JBHTBR010000002.1"/>
</dbReference>
<dbReference type="Proteomes" id="UP001596492">
    <property type="component" value="Unassembled WGS sequence"/>
</dbReference>
<gene>
    <name evidence="2" type="ORF">ACFQS8_06005</name>
</gene>
<feature type="compositionally biased region" description="Polar residues" evidence="1">
    <location>
        <begin position="271"/>
        <end position="281"/>
    </location>
</feature>
<sequence>MTMLHISTQKLIEKLLERTQNGTIDWKERVPDGVILETEGYVVELIREPLNVRLSQTNGRVLEDVSHDDLKAAQNAEGRNFADIVTELTREADRFARGTEQAIASILDAVESSTKPVLKSKPVFLGQPKEETPKSAPVPGPNTDTAIIEDTASTQVGSVSQTYNIDPYTKEGMSAAVGKMVAEINGAPAGDELDTLSTEEDAEQAETSKAPDTDQDASTPVAATEETPTGAVSTDITPDEAIEIEDDQEDEIIPEFKTHVVESRPAVPVTPSMTTTLSEPETPSIDAEAPLQAPGIDAELPELEDSAGLPNLPDMPDLGELETSLPASEIELPKADISDTEVQEPSLPEEEETIAPPPPLTMETELPDLPEDILIDDLPEDLDAPTPLPEATSEPVAEHAETIAEPALAEPEPAPQPAAEKPALGFSFRNKVTATGFTIGGNIGTLISGVPDDVRQRADDHERMVRVQREKAEAEERAQKAKKAADDAANARKSSIGFKSWS</sequence>
<comment type="caution">
    <text evidence="2">The sequence shown here is derived from an EMBL/GenBank/DDBJ whole genome shotgun (WGS) entry which is preliminary data.</text>
</comment>
<dbReference type="EMBL" id="JBHTBR010000002">
    <property type="protein sequence ID" value="MFC7291162.1"/>
    <property type="molecule type" value="Genomic_DNA"/>
</dbReference>
<feature type="compositionally biased region" description="Acidic residues" evidence="1">
    <location>
        <begin position="191"/>
        <end position="204"/>
    </location>
</feature>
<evidence type="ECO:0000256" key="1">
    <source>
        <dbReference type="SAM" id="MobiDB-lite"/>
    </source>
</evidence>
<keyword evidence="3" id="KW-1185">Reference proteome</keyword>
<feature type="compositionally biased region" description="Basic and acidic residues" evidence="1">
    <location>
        <begin position="465"/>
        <end position="490"/>
    </location>
</feature>
<evidence type="ECO:0000313" key="3">
    <source>
        <dbReference type="Proteomes" id="UP001596492"/>
    </source>
</evidence>
<feature type="region of interest" description="Disordered" evidence="1">
    <location>
        <begin position="263"/>
        <end position="365"/>
    </location>
</feature>
<proteinExistence type="predicted"/>
<feature type="compositionally biased region" description="Acidic residues" evidence="1">
    <location>
        <begin position="338"/>
        <end position="353"/>
    </location>
</feature>
<organism evidence="2 3">
    <name type="scientific">Hirschia litorea</name>
    <dbReference type="NCBI Taxonomy" id="1199156"/>
    <lineage>
        <taxon>Bacteria</taxon>
        <taxon>Pseudomonadati</taxon>
        <taxon>Pseudomonadota</taxon>
        <taxon>Alphaproteobacteria</taxon>
        <taxon>Hyphomonadales</taxon>
        <taxon>Hyphomonadaceae</taxon>
        <taxon>Hirschia</taxon>
    </lineage>
</organism>
<reference evidence="3" key="1">
    <citation type="journal article" date="2019" name="Int. J. Syst. Evol. Microbiol.">
        <title>The Global Catalogue of Microorganisms (GCM) 10K type strain sequencing project: providing services to taxonomists for standard genome sequencing and annotation.</title>
        <authorList>
            <consortium name="The Broad Institute Genomics Platform"/>
            <consortium name="The Broad Institute Genome Sequencing Center for Infectious Disease"/>
            <person name="Wu L."/>
            <person name="Ma J."/>
        </authorList>
    </citation>
    <scope>NUCLEOTIDE SEQUENCE [LARGE SCALE GENOMIC DNA]</scope>
    <source>
        <strain evidence="3">CCUG 51308</strain>
    </source>
</reference>
<feature type="region of interest" description="Disordered" evidence="1">
    <location>
        <begin position="465"/>
        <end position="502"/>
    </location>
</feature>
<protein>
    <submittedName>
        <fullName evidence="2">Uncharacterized protein</fullName>
    </submittedName>
</protein>
<accession>A0ABW2IJS0</accession>
<evidence type="ECO:0000313" key="2">
    <source>
        <dbReference type="EMBL" id="MFC7291162.1"/>
    </source>
</evidence>
<feature type="region of interest" description="Disordered" evidence="1">
    <location>
        <begin position="378"/>
        <end position="399"/>
    </location>
</feature>